<comment type="caution">
    <text evidence="2">The sequence shown here is derived from an EMBL/GenBank/DDBJ whole genome shotgun (WGS) entry which is preliminary data.</text>
</comment>
<keyword evidence="1" id="KW-1133">Transmembrane helix</keyword>
<keyword evidence="1" id="KW-0472">Membrane</keyword>
<dbReference type="Pfam" id="PF19992">
    <property type="entry name" value="DUF6427"/>
    <property type="match status" value="1"/>
</dbReference>
<dbReference type="RefSeq" id="WP_188605508.1">
    <property type="nucleotide sequence ID" value="NZ_BMIC01000001.1"/>
</dbReference>
<feature type="transmembrane region" description="Helical" evidence="1">
    <location>
        <begin position="12"/>
        <end position="27"/>
    </location>
</feature>
<evidence type="ECO:0000256" key="1">
    <source>
        <dbReference type="SAM" id="Phobius"/>
    </source>
</evidence>
<feature type="transmembrane region" description="Helical" evidence="1">
    <location>
        <begin position="288"/>
        <end position="306"/>
    </location>
</feature>
<sequence length="307" mass="35200">MISSFFSKAKPIHIATICVLLLFVFIITKTNTLSEPLTFQLFFEQTLYFSFVLASLFLLDFLVSRNNLTKKNSYKILMFGLFITVLPETLCNTKILLANLFILLAFRRIISLRSQKEIKKKLFDSAFWISLAALLYFWASLFFILIFAAMILYSITGVKNWIVPFTGVIAVAVITMSLMMIFNIDFVAYLNDFWAYSFDFTGLNSKRIIIATTILISYGTWASFFFIKHIKNKAKTYRPSFVLVIISSLIGLLIIAVSPNKTGSEFLFLFAPLAIIMTNYLEVIEETWFKEVIVWVLVITPIIALVL</sequence>
<evidence type="ECO:0000313" key="3">
    <source>
        <dbReference type="Proteomes" id="UP000598120"/>
    </source>
</evidence>
<dbReference type="AlphaFoldDB" id="A0A8J2TU08"/>
<dbReference type="Proteomes" id="UP000598120">
    <property type="component" value="Unassembled WGS sequence"/>
</dbReference>
<reference evidence="2 3" key="1">
    <citation type="journal article" date="2014" name="Int. J. Syst. Evol. Microbiol.">
        <title>Complete genome sequence of Corynebacterium casei LMG S-19264T (=DSM 44701T), isolated from a smear-ripened cheese.</title>
        <authorList>
            <consortium name="US DOE Joint Genome Institute (JGI-PGF)"/>
            <person name="Walter F."/>
            <person name="Albersmeier A."/>
            <person name="Kalinowski J."/>
            <person name="Ruckert C."/>
        </authorList>
    </citation>
    <scope>NUCLEOTIDE SEQUENCE [LARGE SCALE GENOMIC DNA]</scope>
    <source>
        <strain evidence="2 3">CGMCC 1.15295</strain>
    </source>
</reference>
<accession>A0A8J2TU08</accession>
<keyword evidence="1" id="KW-0812">Transmembrane</keyword>
<dbReference type="InterPro" id="IPR045625">
    <property type="entry name" value="DUF6427"/>
</dbReference>
<dbReference type="EMBL" id="BMIC01000001">
    <property type="protein sequence ID" value="GFZ83603.1"/>
    <property type="molecule type" value="Genomic_DNA"/>
</dbReference>
<evidence type="ECO:0000313" key="2">
    <source>
        <dbReference type="EMBL" id="GFZ83603.1"/>
    </source>
</evidence>
<proteinExistence type="predicted"/>
<feature type="transmembrane region" description="Helical" evidence="1">
    <location>
        <begin position="126"/>
        <end position="153"/>
    </location>
</feature>
<keyword evidence="3" id="KW-1185">Reference proteome</keyword>
<feature type="transmembrane region" description="Helical" evidence="1">
    <location>
        <begin position="239"/>
        <end position="257"/>
    </location>
</feature>
<name>A0A8J2TU08_9FLAO</name>
<feature type="transmembrane region" description="Helical" evidence="1">
    <location>
        <begin position="208"/>
        <end position="227"/>
    </location>
</feature>
<organism evidence="2 3">
    <name type="scientific">Aquaticitalea lipolytica</name>
    <dbReference type="NCBI Taxonomy" id="1247562"/>
    <lineage>
        <taxon>Bacteria</taxon>
        <taxon>Pseudomonadati</taxon>
        <taxon>Bacteroidota</taxon>
        <taxon>Flavobacteriia</taxon>
        <taxon>Flavobacteriales</taxon>
        <taxon>Flavobacteriaceae</taxon>
        <taxon>Aquaticitalea</taxon>
    </lineage>
</organism>
<feature type="transmembrane region" description="Helical" evidence="1">
    <location>
        <begin position="263"/>
        <end position="281"/>
    </location>
</feature>
<gene>
    <name evidence="2" type="ORF">GCM10011531_13110</name>
</gene>
<feature type="transmembrane region" description="Helical" evidence="1">
    <location>
        <begin position="76"/>
        <end position="106"/>
    </location>
</feature>
<protein>
    <submittedName>
        <fullName evidence="2">Uncharacterized protein</fullName>
    </submittedName>
</protein>
<feature type="transmembrane region" description="Helical" evidence="1">
    <location>
        <begin position="47"/>
        <end position="64"/>
    </location>
</feature>
<feature type="transmembrane region" description="Helical" evidence="1">
    <location>
        <begin position="165"/>
        <end position="188"/>
    </location>
</feature>